<comment type="caution">
    <text evidence="6">The sequence shown here is derived from an EMBL/GenBank/DDBJ whole genome shotgun (WGS) entry which is preliminary data.</text>
</comment>
<evidence type="ECO:0000313" key="7">
    <source>
        <dbReference type="Proteomes" id="UP001487740"/>
    </source>
</evidence>
<dbReference type="GO" id="GO:0008270">
    <property type="term" value="F:zinc ion binding"/>
    <property type="evidence" value="ECO:0007669"/>
    <property type="project" value="InterPro"/>
</dbReference>
<keyword evidence="3" id="KW-0560">Oxidoreductase</keyword>
<dbReference type="SUPFAM" id="SSF50129">
    <property type="entry name" value="GroES-like"/>
    <property type="match status" value="1"/>
</dbReference>
<sequence>MALPTEMTCLVKEEATEGYELVRRLVPTPGPGDVIIKVDRVAICGSDINLWKWNDVAQVIATLPFIPGHEATGEVVAVGTGVSEVKVGQRVAVENHFYCGQCYQCKEGRGDICQRMDQYGHGRGTMHGGCGQYSLVPARYCYPLAAPLTADQAVLLEPMGVAHNAVEGISVAGEDVLVLGCGPVGLFAIAIAKALGARAVYGVDQVHGRLERAQRMGASRVIHTGKEDVTEVIQALTGGNGMGRIVEASGAASLLNASFSWLRKGGHMALIGLPKAPLHVENVLTDVVFKSLTLKTFHGRRIFHTWVECERLLAEGKVDITPVVSHHLPMSQYHHAFDLLTSGCASKILLDPQN</sequence>
<dbReference type="PROSITE" id="PS00059">
    <property type="entry name" value="ADH_ZINC"/>
    <property type="match status" value="1"/>
</dbReference>
<evidence type="ECO:0000256" key="1">
    <source>
        <dbReference type="ARBA" id="ARBA00022723"/>
    </source>
</evidence>
<protein>
    <recommendedName>
        <fullName evidence="5">Enoyl reductase (ER) domain-containing protein</fullName>
    </recommendedName>
</protein>
<gene>
    <name evidence="6" type="ORF">O3P69_002859</name>
</gene>
<comment type="similarity">
    <text evidence="4">Belongs to the zinc-containing alcohol dehydrogenase family.</text>
</comment>
<keyword evidence="7" id="KW-1185">Reference proteome</keyword>
<dbReference type="InterPro" id="IPR013149">
    <property type="entry name" value="ADH-like_C"/>
</dbReference>
<dbReference type="Gene3D" id="3.90.180.10">
    <property type="entry name" value="Medium-chain alcohol dehydrogenases, catalytic domain"/>
    <property type="match status" value="1"/>
</dbReference>
<dbReference type="InterPro" id="IPR011032">
    <property type="entry name" value="GroES-like_sf"/>
</dbReference>
<evidence type="ECO:0000256" key="3">
    <source>
        <dbReference type="ARBA" id="ARBA00023002"/>
    </source>
</evidence>
<reference evidence="6 7" key="1">
    <citation type="submission" date="2023-03" db="EMBL/GenBank/DDBJ databases">
        <title>High-quality genome of Scylla paramamosain provides insights in environmental adaptation.</title>
        <authorList>
            <person name="Zhang L."/>
        </authorList>
    </citation>
    <scope>NUCLEOTIDE SEQUENCE [LARGE SCALE GENOMIC DNA]</scope>
    <source>
        <strain evidence="6">LZ_2023a</strain>
        <tissue evidence="6">Muscle</tissue>
    </source>
</reference>
<dbReference type="AlphaFoldDB" id="A0AAW0UP14"/>
<dbReference type="Proteomes" id="UP001487740">
    <property type="component" value="Unassembled WGS sequence"/>
</dbReference>
<dbReference type="PANTHER" id="PTHR43401:SF2">
    <property type="entry name" value="L-THREONINE 3-DEHYDROGENASE"/>
    <property type="match status" value="1"/>
</dbReference>
<feature type="domain" description="Enoyl reductase (ER)" evidence="5">
    <location>
        <begin position="15"/>
        <end position="350"/>
    </location>
</feature>
<proteinExistence type="inferred from homology"/>
<dbReference type="InterPro" id="IPR002328">
    <property type="entry name" value="ADH_Zn_CS"/>
</dbReference>
<evidence type="ECO:0000313" key="6">
    <source>
        <dbReference type="EMBL" id="KAK8401379.1"/>
    </source>
</evidence>
<dbReference type="Pfam" id="PF08240">
    <property type="entry name" value="ADH_N"/>
    <property type="match status" value="1"/>
</dbReference>
<evidence type="ECO:0000256" key="2">
    <source>
        <dbReference type="ARBA" id="ARBA00022833"/>
    </source>
</evidence>
<dbReference type="EMBL" id="JARAKH010000009">
    <property type="protein sequence ID" value="KAK8401381.1"/>
    <property type="molecule type" value="Genomic_DNA"/>
</dbReference>
<dbReference type="SMART" id="SM00829">
    <property type="entry name" value="PKS_ER"/>
    <property type="match status" value="1"/>
</dbReference>
<dbReference type="EMBL" id="JARAKH010000009">
    <property type="protein sequence ID" value="KAK8401380.1"/>
    <property type="molecule type" value="Genomic_DNA"/>
</dbReference>
<dbReference type="Gene3D" id="3.40.50.720">
    <property type="entry name" value="NAD(P)-binding Rossmann-like Domain"/>
    <property type="match status" value="1"/>
</dbReference>
<name>A0AAW0UP14_SCYPA</name>
<dbReference type="GO" id="GO:0016491">
    <property type="term" value="F:oxidoreductase activity"/>
    <property type="evidence" value="ECO:0007669"/>
    <property type="project" value="UniProtKB-KW"/>
</dbReference>
<comment type="cofactor">
    <cofactor evidence="4">
        <name>Zn(2+)</name>
        <dbReference type="ChEBI" id="CHEBI:29105"/>
    </cofactor>
</comment>
<dbReference type="InterPro" id="IPR013154">
    <property type="entry name" value="ADH-like_N"/>
</dbReference>
<keyword evidence="1 4" id="KW-0479">Metal-binding</keyword>
<keyword evidence="2 4" id="KW-0862">Zinc</keyword>
<dbReference type="Pfam" id="PF00107">
    <property type="entry name" value="ADH_zinc_N"/>
    <property type="match status" value="1"/>
</dbReference>
<dbReference type="InterPro" id="IPR050129">
    <property type="entry name" value="Zn_alcohol_dh"/>
</dbReference>
<dbReference type="PANTHER" id="PTHR43401">
    <property type="entry name" value="L-THREONINE 3-DEHYDROGENASE"/>
    <property type="match status" value="1"/>
</dbReference>
<evidence type="ECO:0000259" key="5">
    <source>
        <dbReference type="SMART" id="SM00829"/>
    </source>
</evidence>
<dbReference type="InterPro" id="IPR020843">
    <property type="entry name" value="ER"/>
</dbReference>
<dbReference type="EMBL" id="JARAKH010000009">
    <property type="protein sequence ID" value="KAK8401379.1"/>
    <property type="molecule type" value="Genomic_DNA"/>
</dbReference>
<accession>A0AAW0UP14</accession>
<evidence type="ECO:0000256" key="4">
    <source>
        <dbReference type="RuleBase" id="RU361277"/>
    </source>
</evidence>
<dbReference type="SUPFAM" id="SSF51735">
    <property type="entry name" value="NAD(P)-binding Rossmann-fold domains"/>
    <property type="match status" value="1"/>
</dbReference>
<dbReference type="InterPro" id="IPR036291">
    <property type="entry name" value="NAD(P)-bd_dom_sf"/>
</dbReference>
<organism evidence="6 7">
    <name type="scientific">Scylla paramamosain</name>
    <name type="common">Mud crab</name>
    <dbReference type="NCBI Taxonomy" id="85552"/>
    <lineage>
        <taxon>Eukaryota</taxon>
        <taxon>Metazoa</taxon>
        <taxon>Ecdysozoa</taxon>
        <taxon>Arthropoda</taxon>
        <taxon>Crustacea</taxon>
        <taxon>Multicrustacea</taxon>
        <taxon>Malacostraca</taxon>
        <taxon>Eumalacostraca</taxon>
        <taxon>Eucarida</taxon>
        <taxon>Decapoda</taxon>
        <taxon>Pleocyemata</taxon>
        <taxon>Brachyura</taxon>
        <taxon>Eubrachyura</taxon>
        <taxon>Portunoidea</taxon>
        <taxon>Portunidae</taxon>
        <taxon>Portuninae</taxon>
        <taxon>Scylla</taxon>
    </lineage>
</organism>